<dbReference type="CDD" id="cd12885">
    <property type="entry name" value="SPRY_RanBP_like"/>
    <property type="match status" value="1"/>
</dbReference>
<dbReference type="InterPro" id="IPR001870">
    <property type="entry name" value="B30.2/SPRY"/>
</dbReference>
<dbReference type="InterPro" id="IPR013320">
    <property type="entry name" value="ConA-like_dom_sf"/>
</dbReference>
<feature type="compositionally biased region" description="Basic and acidic residues" evidence="1">
    <location>
        <begin position="12"/>
        <end position="25"/>
    </location>
</feature>
<dbReference type="SMART" id="SM00449">
    <property type="entry name" value="SPRY"/>
    <property type="match status" value="1"/>
</dbReference>
<feature type="region of interest" description="Disordered" evidence="1">
    <location>
        <begin position="1"/>
        <end position="25"/>
    </location>
</feature>
<dbReference type="InterPro" id="IPR050618">
    <property type="entry name" value="Ubq-SigPath_Reg"/>
</dbReference>
<feature type="domain" description="B30.2/SPRY" evidence="2">
    <location>
        <begin position="205"/>
        <end position="416"/>
    </location>
</feature>
<dbReference type="Pfam" id="PF00622">
    <property type="entry name" value="SPRY"/>
    <property type="match status" value="1"/>
</dbReference>
<dbReference type="PANTHER" id="PTHR12864">
    <property type="entry name" value="RAN BINDING PROTEIN 9-RELATED"/>
    <property type="match status" value="1"/>
</dbReference>
<organism evidence="3">
    <name type="scientific">Leptocylindrus danicus</name>
    <dbReference type="NCBI Taxonomy" id="163516"/>
    <lineage>
        <taxon>Eukaryota</taxon>
        <taxon>Sar</taxon>
        <taxon>Stramenopiles</taxon>
        <taxon>Ochrophyta</taxon>
        <taxon>Bacillariophyta</taxon>
        <taxon>Coscinodiscophyceae</taxon>
        <taxon>Chaetocerotophycidae</taxon>
        <taxon>Leptocylindrales</taxon>
        <taxon>Leptocylindraceae</taxon>
        <taxon>Leptocylindrus</taxon>
    </lineage>
</organism>
<sequence length="474" mass="53010">MQRVSSRPRLVSWDKDETDGSNRNWKDANIDTEEEVVMCPTPFVKRKIAGGKSISPLILCDPTRSYTLSRSALDMLCNDEIGAILSFLKPSDLRNVQITCMRLHSVCREQHIWMPHVAKIWPVLKHAMTVGQRVTLVDDYYTECTTNGNACCDTALNMSLLHGISARHPISIHKSFFTKGRKDFVAYSNQKREVLVQFAGVVGFGDRSIVSNIPFPSSSANHKENNNANPHTRWPHSILEMLCRGAKDASEGFGFTGPNAMRPFVAPYVMKNGQLNCTPRLVVYYEVTLVPPTRNQSQAASPRRTTECVAVGLSTSNFPHYAKMPGWDSFSYGYHSDDGGIFHAQGDMLRHYGPQFSSGDTVGCGIDYANHGIFYTLNGRFLGYAWLGIDTTMKYYACIGVDTDLALKINFGQYPYQFNLQAFNQQYSSKVETLFVSKCSHHCNYDSLFHPGPGRELNSINKSNSNNNNSSVVV</sequence>
<evidence type="ECO:0000259" key="2">
    <source>
        <dbReference type="PROSITE" id="PS50188"/>
    </source>
</evidence>
<dbReference type="InterPro" id="IPR043136">
    <property type="entry name" value="B30.2/SPRY_sf"/>
</dbReference>
<evidence type="ECO:0000256" key="1">
    <source>
        <dbReference type="SAM" id="MobiDB-lite"/>
    </source>
</evidence>
<name>A0A7S2JZ83_9STRA</name>
<dbReference type="InterPro" id="IPR044736">
    <property type="entry name" value="Gid1/RanBPM/SPLA_SPRY"/>
</dbReference>
<dbReference type="AlphaFoldDB" id="A0A7S2JZ83"/>
<dbReference type="InterPro" id="IPR003877">
    <property type="entry name" value="SPRY_dom"/>
</dbReference>
<dbReference type="PROSITE" id="PS50188">
    <property type="entry name" value="B302_SPRY"/>
    <property type="match status" value="1"/>
</dbReference>
<dbReference type="InterPro" id="IPR036047">
    <property type="entry name" value="F-box-like_dom_sf"/>
</dbReference>
<evidence type="ECO:0000313" key="3">
    <source>
        <dbReference type="EMBL" id="CAD9561815.1"/>
    </source>
</evidence>
<dbReference type="SUPFAM" id="SSF49899">
    <property type="entry name" value="Concanavalin A-like lectins/glucanases"/>
    <property type="match status" value="1"/>
</dbReference>
<protein>
    <recommendedName>
        <fullName evidence="2">B30.2/SPRY domain-containing protein</fullName>
    </recommendedName>
</protein>
<dbReference type="SUPFAM" id="SSF81383">
    <property type="entry name" value="F-box domain"/>
    <property type="match status" value="1"/>
</dbReference>
<accession>A0A7S2JZ83</accession>
<reference evidence="3" key="1">
    <citation type="submission" date="2021-01" db="EMBL/GenBank/DDBJ databases">
        <authorList>
            <person name="Corre E."/>
            <person name="Pelletier E."/>
            <person name="Niang G."/>
            <person name="Scheremetjew M."/>
            <person name="Finn R."/>
            <person name="Kale V."/>
            <person name="Holt S."/>
            <person name="Cochrane G."/>
            <person name="Meng A."/>
            <person name="Brown T."/>
            <person name="Cohen L."/>
        </authorList>
    </citation>
    <scope>NUCLEOTIDE SEQUENCE</scope>
    <source>
        <strain evidence="3">B650</strain>
    </source>
</reference>
<gene>
    <name evidence="3" type="ORF">LDAN0321_LOCUS3234</name>
</gene>
<proteinExistence type="predicted"/>
<dbReference type="EMBL" id="HBGY01005302">
    <property type="protein sequence ID" value="CAD9561815.1"/>
    <property type="molecule type" value="Transcribed_RNA"/>
</dbReference>
<dbReference type="Gene3D" id="2.60.120.920">
    <property type="match status" value="1"/>
</dbReference>